<accession>A0A562HYK4</accession>
<gene>
    <name evidence="1" type="ORF">LX59_03023</name>
</gene>
<dbReference type="AlphaFoldDB" id="A0A562HYK4"/>
<name>A0A562HYK4_9GAMM</name>
<protein>
    <submittedName>
        <fullName evidence="1">Uncharacterized protein</fullName>
    </submittedName>
</protein>
<comment type="caution">
    <text evidence="1">The sequence shown here is derived from an EMBL/GenBank/DDBJ whole genome shotgun (WGS) entry which is preliminary data.</text>
</comment>
<organism evidence="1 2">
    <name type="scientific">Azomonas agilis</name>
    <dbReference type="NCBI Taxonomy" id="116849"/>
    <lineage>
        <taxon>Bacteria</taxon>
        <taxon>Pseudomonadati</taxon>
        <taxon>Pseudomonadota</taxon>
        <taxon>Gammaproteobacteria</taxon>
        <taxon>Pseudomonadales</taxon>
        <taxon>Pseudomonadaceae</taxon>
        <taxon>Azomonas</taxon>
    </lineage>
</organism>
<reference evidence="1 2" key="1">
    <citation type="submission" date="2019-07" db="EMBL/GenBank/DDBJ databases">
        <title>Genomic Encyclopedia of Type Strains, Phase I: the one thousand microbial genomes (KMG-I) project.</title>
        <authorList>
            <person name="Kyrpides N."/>
        </authorList>
    </citation>
    <scope>NUCLEOTIDE SEQUENCE [LARGE SCALE GENOMIC DNA]</scope>
    <source>
        <strain evidence="1 2">DSM 375</strain>
    </source>
</reference>
<evidence type="ECO:0000313" key="2">
    <source>
        <dbReference type="Proteomes" id="UP000319627"/>
    </source>
</evidence>
<sequence>MDLVLPPRFAAQLDWAQTGSFNPERFHGDDRREYLEEAARIEREYERNWSRHHVQES</sequence>
<dbReference type="RefSeq" id="WP_170234393.1">
    <property type="nucleotide sequence ID" value="NZ_VLKG01000017.1"/>
</dbReference>
<dbReference type="EMBL" id="VLKG01000017">
    <property type="protein sequence ID" value="TWH63859.1"/>
    <property type="molecule type" value="Genomic_DNA"/>
</dbReference>
<dbReference type="Proteomes" id="UP000319627">
    <property type="component" value="Unassembled WGS sequence"/>
</dbReference>
<evidence type="ECO:0000313" key="1">
    <source>
        <dbReference type="EMBL" id="TWH63859.1"/>
    </source>
</evidence>
<keyword evidence="2" id="KW-1185">Reference proteome</keyword>
<proteinExistence type="predicted"/>